<dbReference type="Proteomes" id="UP000250321">
    <property type="component" value="Unassembled WGS sequence"/>
</dbReference>
<dbReference type="PANTHER" id="PTHR46328">
    <property type="entry name" value="FAR-RED IMPAIRED RESPONSIVE (FAR1) FAMILY PROTEIN-RELATED"/>
    <property type="match status" value="1"/>
</dbReference>
<comment type="caution">
    <text evidence="2">The sequence shown here is derived from an EMBL/GenBank/DDBJ whole genome shotgun (WGS) entry which is preliminary data.</text>
</comment>
<accession>A0A315A5A0</accession>
<dbReference type="AlphaFoldDB" id="A0A315A5A0"/>
<gene>
    <name evidence="2" type="ORF">Pyn_40977</name>
</gene>
<dbReference type="InterPro" id="IPR004330">
    <property type="entry name" value="FAR1_DNA_bnd_dom"/>
</dbReference>
<protein>
    <recommendedName>
        <fullName evidence="1">FAR1 domain-containing protein</fullName>
    </recommendedName>
</protein>
<dbReference type="Pfam" id="PF03101">
    <property type="entry name" value="FAR1"/>
    <property type="match status" value="2"/>
</dbReference>
<dbReference type="PANTHER" id="PTHR46328:SF10">
    <property type="entry name" value="PROTEIN FAR1-RELATED SEQUENCE 12-LIKE ISOFORM X1"/>
    <property type="match status" value="1"/>
</dbReference>
<evidence type="ECO:0000313" key="3">
    <source>
        <dbReference type="Proteomes" id="UP000250321"/>
    </source>
</evidence>
<dbReference type="STRING" id="2094558.A0A315A5A0"/>
<proteinExistence type="predicted"/>
<reference evidence="2 3" key="1">
    <citation type="submission" date="2018-02" db="EMBL/GenBank/DDBJ databases">
        <title>Draft genome of wild Prunus yedoensis var. nudiflora.</title>
        <authorList>
            <person name="Baek S."/>
            <person name="Kim J.-H."/>
            <person name="Choi K."/>
            <person name="Kim G.-B."/>
            <person name="Cho A."/>
            <person name="Jang H."/>
            <person name="Shin C.-H."/>
            <person name="Yu H.-J."/>
            <person name="Mun J.-H."/>
        </authorList>
    </citation>
    <scope>NUCLEOTIDE SEQUENCE [LARGE SCALE GENOMIC DNA]</scope>
    <source>
        <strain evidence="3">cv. Jeju island</strain>
        <tissue evidence="2">Leaf</tissue>
    </source>
</reference>
<sequence length="506" mass="57234">MRVYRRSIMDSVFDREAQNGVLDNSADVELRLNHDGAILATCVVEEASSLGQIEQVGQNSSRVKQNAVEGDEPYLGQEFDSEAAAHAFYNAYALRIGFRTRVNDLSRSRVDGSIIARTLVCNKEGYRVADKRERMSVRPRPPTRVGCKAMISVKKLSIGKWVVAKFVKEHTHTLSPGKGKKGSNDQSTTDEQMKIKELTQQLLVERKRSASYRKIIDLLFNHIEEHTQNLSQKIQRITDNLQEIVSSEGKGKDLDSELDININDEVLNDSSDAELKHSNDGALVGSFVEVEEMSHLGQGQDDEVTQNPCTDGSSVVVEADEPYVGQEFDTEETAQAFYNAYGMRVGFMTRMNYLSRSKHDGTIIGRTFVCNKEGYRKPDRRDKTTIKPRAPTRVGCKAMLSIKKISIGKWVVTRFMKEHTHALTATANKGQKGLIADQVRDDKTKIEELTRALFLERKRSASLREIVDLLFDHIEEHTQDLSKKVQYVVDKVKEIESEGKKRYNLR</sequence>
<dbReference type="EMBL" id="PJQY01000624">
    <property type="protein sequence ID" value="PQQ09356.1"/>
    <property type="molecule type" value="Genomic_DNA"/>
</dbReference>
<name>A0A315A5A0_PRUYE</name>
<feature type="domain" description="FAR1" evidence="1">
    <location>
        <begin position="88"/>
        <end position="175"/>
    </location>
</feature>
<dbReference type="OrthoDB" id="1856215at2759"/>
<evidence type="ECO:0000259" key="1">
    <source>
        <dbReference type="Pfam" id="PF03101"/>
    </source>
</evidence>
<organism evidence="2 3">
    <name type="scientific">Prunus yedoensis var. nudiflora</name>
    <dbReference type="NCBI Taxonomy" id="2094558"/>
    <lineage>
        <taxon>Eukaryota</taxon>
        <taxon>Viridiplantae</taxon>
        <taxon>Streptophyta</taxon>
        <taxon>Embryophyta</taxon>
        <taxon>Tracheophyta</taxon>
        <taxon>Spermatophyta</taxon>
        <taxon>Magnoliopsida</taxon>
        <taxon>eudicotyledons</taxon>
        <taxon>Gunneridae</taxon>
        <taxon>Pentapetalae</taxon>
        <taxon>rosids</taxon>
        <taxon>fabids</taxon>
        <taxon>Rosales</taxon>
        <taxon>Rosaceae</taxon>
        <taxon>Amygdaloideae</taxon>
        <taxon>Amygdaleae</taxon>
        <taxon>Prunus</taxon>
    </lineage>
</organism>
<feature type="domain" description="FAR1" evidence="1">
    <location>
        <begin position="337"/>
        <end position="424"/>
    </location>
</feature>
<keyword evidence="3" id="KW-1185">Reference proteome</keyword>
<evidence type="ECO:0000313" key="2">
    <source>
        <dbReference type="EMBL" id="PQQ09356.1"/>
    </source>
</evidence>